<keyword evidence="4" id="KW-0967">Endosome</keyword>
<evidence type="ECO:0000313" key="11">
    <source>
        <dbReference type="Proteomes" id="UP001222027"/>
    </source>
</evidence>
<dbReference type="GO" id="GO:0043162">
    <property type="term" value="P:ubiquitin-dependent protein catabolic process via the multivesicular body sorting pathway"/>
    <property type="evidence" value="ECO:0007669"/>
    <property type="project" value="TreeGrafter"/>
</dbReference>
<dbReference type="GO" id="GO:0000813">
    <property type="term" value="C:ESCRT I complex"/>
    <property type="evidence" value="ECO:0007669"/>
    <property type="project" value="UniProtKB-ARBA"/>
</dbReference>
<dbReference type="PROSITE" id="PS51314">
    <property type="entry name" value="VPS37_C"/>
    <property type="match status" value="1"/>
</dbReference>
<dbReference type="PANTHER" id="PTHR13678:SF2">
    <property type="entry name" value="VACUOLAR PROTEIN SORTING-ASSOCIATED PROTEIN 37A"/>
    <property type="match status" value="1"/>
</dbReference>
<dbReference type="SUPFAM" id="SSF140111">
    <property type="entry name" value="Endosomal sorting complex assembly domain"/>
    <property type="match status" value="1"/>
</dbReference>
<comment type="similarity">
    <text evidence="2">Belongs to the VPS37 family.</text>
</comment>
<keyword evidence="3 6" id="KW-0813">Transport</keyword>
<dbReference type="PANTHER" id="PTHR13678">
    <property type="entry name" value="VACUOLAR PROTEIN SORTING-ASSOCIATED PROTEIN 37"/>
    <property type="match status" value="1"/>
</dbReference>
<dbReference type="Pfam" id="PF07200">
    <property type="entry name" value="Mod_r"/>
    <property type="match status" value="1"/>
</dbReference>
<gene>
    <name evidence="10" type="ORF">OPV22_008599</name>
</gene>
<feature type="compositionally biased region" description="Polar residues" evidence="8">
    <location>
        <begin position="140"/>
        <end position="149"/>
    </location>
</feature>
<dbReference type="EMBL" id="JAQQAF010000003">
    <property type="protein sequence ID" value="KAJ8498047.1"/>
    <property type="molecule type" value="Genomic_DNA"/>
</dbReference>
<evidence type="ECO:0000256" key="4">
    <source>
        <dbReference type="ARBA" id="ARBA00022753"/>
    </source>
</evidence>
<dbReference type="InterPro" id="IPR029012">
    <property type="entry name" value="Helix_hairpin_bin_sf"/>
</dbReference>
<proteinExistence type="inferred from homology"/>
<dbReference type="AlphaFoldDB" id="A0AAV8RHC6"/>
<feature type="compositionally biased region" description="Low complexity" evidence="8">
    <location>
        <begin position="114"/>
        <end position="128"/>
    </location>
</feature>
<dbReference type="GO" id="GO:0006623">
    <property type="term" value="P:protein targeting to vacuole"/>
    <property type="evidence" value="ECO:0007669"/>
    <property type="project" value="TreeGrafter"/>
</dbReference>
<evidence type="ECO:0000256" key="2">
    <source>
        <dbReference type="ARBA" id="ARBA00007617"/>
    </source>
</evidence>
<sequence>MGPLKPSVCISMVLRAVYLIARGQTRLRLVVVSPTSSARLAIPSSAFYLFCCCARLSFSARRRGDRSTRLGFPEIPAAATMNWKFPIFGSAQQQQPQPNFQEIPPQSWYPPSVVSSPSHFSTPTSSSVGNAHQRAFDRPQSPSHVQPSPTEAAGIIARLKDKSVDELRKLLNDKEAYNALFNSLDQVKIQNNLRDELRKETLQLAKENLEKEPRILELRNQCTIIRTTELAAAQEKLAELERLKEETLSRCSPSALLEMLHDAMNKVEEESEMLHRQLLDREIDLPSFVQKYKKLRTLYHKRALLHLAAKTSGFKSRIHRCLLLG</sequence>
<evidence type="ECO:0000256" key="6">
    <source>
        <dbReference type="PROSITE-ProRule" id="PRU00646"/>
    </source>
</evidence>
<keyword evidence="11" id="KW-1185">Reference proteome</keyword>
<evidence type="ECO:0000256" key="1">
    <source>
        <dbReference type="ARBA" id="ARBA00004177"/>
    </source>
</evidence>
<feature type="coiled-coil region" evidence="7">
    <location>
        <begin position="190"/>
        <end position="277"/>
    </location>
</feature>
<reference evidence="10 11" key="1">
    <citation type="submission" date="2022-12" db="EMBL/GenBank/DDBJ databases">
        <title>Chromosome-scale assembly of the Ensete ventricosum genome.</title>
        <authorList>
            <person name="Dussert Y."/>
            <person name="Stocks J."/>
            <person name="Wendawek A."/>
            <person name="Woldeyes F."/>
            <person name="Nichols R.A."/>
            <person name="Borrell J.S."/>
        </authorList>
    </citation>
    <scope>NUCLEOTIDE SEQUENCE [LARGE SCALE GENOMIC DNA]</scope>
    <source>
        <strain evidence="11">cv. Maze</strain>
        <tissue evidence="10">Seeds</tissue>
    </source>
</reference>
<keyword evidence="5 6" id="KW-0653">Protein transport</keyword>
<evidence type="ECO:0000256" key="8">
    <source>
        <dbReference type="SAM" id="MobiDB-lite"/>
    </source>
</evidence>
<keyword evidence="7" id="KW-0175">Coiled coil</keyword>
<dbReference type="Gene3D" id="1.10.287.660">
    <property type="entry name" value="Helix hairpin bin"/>
    <property type="match status" value="1"/>
</dbReference>
<evidence type="ECO:0000313" key="10">
    <source>
        <dbReference type="EMBL" id="KAJ8498047.1"/>
    </source>
</evidence>
<name>A0AAV8RHC6_ENSVE</name>
<evidence type="ECO:0000256" key="5">
    <source>
        <dbReference type="ARBA" id="ARBA00022927"/>
    </source>
</evidence>
<accession>A0AAV8RHC6</accession>
<evidence type="ECO:0000259" key="9">
    <source>
        <dbReference type="PROSITE" id="PS51314"/>
    </source>
</evidence>
<dbReference type="InterPro" id="IPR037202">
    <property type="entry name" value="ESCRT_assembly_dom"/>
</dbReference>
<dbReference type="Proteomes" id="UP001222027">
    <property type="component" value="Unassembled WGS sequence"/>
</dbReference>
<feature type="region of interest" description="Disordered" evidence="8">
    <location>
        <begin position="114"/>
        <end position="149"/>
    </location>
</feature>
<organism evidence="10 11">
    <name type="scientific">Ensete ventricosum</name>
    <name type="common">Abyssinian banana</name>
    <name type="synonym">Musa ensete</name>
    <dbReference type="NCBI Taxonomy" id="4639"/>
    <lineage>
        <taxon>Eukaryota</taxon>
        <taxon>Viridiplantae</taxon>
        <taxon>Streptophyta</taxon>
        <taxon>Embryophyta</taxon>
        <taxon>Tracheophyta</taxon>
        <taxon>Spermatophyta</taxon>
        <taxon>Magnoliopsida</taxon>
        <taxon>Liliopsida</taxon>
        <taxon>Zingiberales</taxon>
        <taxon>Musaceae</taxon>
        <taxon>Ensete</taxon>
    </lineage>
</organism>
<dbReference type="GO" id="GO:0006612">
    <property type="term" value="P:protein targeting to membrane"/>
    <property type="evidence" value="ECO:0007669"/>
    <property type="project" value="TreeGrafter"/>
</dbReference>
<feature type="domain" description="VPS37 C-terminal" evidence="9">
    <location>
        <begin position="234"/>
        <end position="323"/>
    </location>
</feature>
<evidence type="ECO:0000256" key="7">
    <source>
        <dbReference type="SAM" id="Coils"/>
    </source>
</evidence>
<comment type="subcellular location">
    <subcellularLocation>
        <location evidence="1">Endosome</location>
    </subcellularLocation>
</comment>
<comment type="caution">
    <text evidence="10">The sequence shown here is derived from an EMBL/GenBank/DDBJ whole genome shotgun (WGS) entry which is preliminary data.</text>
</comment>
<evidence type="ECO:0000256" key="3">
    <source>
        <dbReference type="ARBA" id="ARBA00022448"/>
    </source>
</evidence>
<dbReference type="InterPro" id="IPR009851">
    <property type="entry name" value="Mod_r"/>
</dbReference>
<protein>
    <recommendedName>
        <fullName evidence="9">VPS37 C-terminal domain-containing protein</fullName>
    </recommendedName>
</protein>